<evidence type="ECO:0000313" key="11">
    <source>
        <dbReference type="Proteomes" id="UP001162031"/>
    </source>
</evidence>
<keyword evidence="5" id="KW-0547">Nucleotide-binding</keyword>
<reference evidence="10" key="1">
    <citation type="submission" date="2022-12" db="EMBL/GenBank/DDBJ databases">
        <authorList>
            <person name="Webb A."/>
        </authorList>
    </citation>
    <scope>NUCLEOTIDE SEQUENCE</scope>
    <source>
        <strain evidence="10">Hp1</strain>
    </source>
</reference>
<dbReference type="EMBL" id="CANTFL010000529">
    <property type="protein sequence ID" value="CAI5723975.1"/>
    <property type="molecule type" value="Genomic_DNA"/>
</dbReference>
<dbReference type="InterPro" id="IPR002498">
    <property type="entry name" value="PInositol-4-P-4/5-kinase_core"/>
</dbReference>
<dbReference type="Gene3D" id="3.30.800.10">
    <property type="entry name" value="Phosphatidylinositol Phosphate Kinase II Beta"/>
    <property type="match status" value="1"/>
</dbReference>
<dbReference type="PANTHER" id="PTHR23086:SF8">
    <property type="entry name" value="PHOSPHATIDYLINOSITOL 5-PHOSPHATE 4-KINASE, ISOFORM A"/>
    <property type="match status" value="1"/>
</dbReference>
<evidence type="ECO:0000256" key="6">
    <source>
        <dbReference type="SAM" id="Coils"/>
    </source>
</evidence>
<dbReference type="PANTHER" id="PTHR23086">
    <property type="entry name" value="PHOSPHATIDYLINOSITOL-4-PHOSPHATE 5-KINASE"/>
    <property type="match status" value="1"/>
</dbReference>
<evidence type="ECO:0000256" key="4">
    <source>
        <dbReference type="ARBA" id="ARBA00023136"/>
    </source>
</evidence>
<dbReference type="GO" id="GO:0046854">
    <property type="term" value="P:phosphatidylinositol phosphate biosynthetic process"/>
    <property type="evidence" value="ECO:0007669"/>
    <property type="project" value="TreeGrafter"/>
</dbReference>
<keyword evidence="11" id="KW-1185">Reference proteome</keyword>
<dbReference type="Gene3D" id="1.20.1070.10">
    <property type="entry name" value="Rhodopsin 7-helix transmembrane proteins"/>
    <property type="match status" value="1"/>
</dbReference>
<dbReference type="CDD" id="cd00139">
    <property type="entry name" value="PIPKc"/>
    <property type="match status" value="1"/>
</dbReference>
<evidence type="ECO:0000256" key="7">
    <source>
        <dbReference type="SAM" id="Phobius"/>
    </source>
</evidence>
<keyword evidence="6" id="KW-0175">Coiled coil</keyword>
<dbReference type="Proteomes" id="UP001162031">
    <property type="component" value="Unassembled WGS sequence"/>
</dbReference>
<dbReference type="InterPro" id="IPR023610">
    <property type="entry name" value="PInositol-4/5-P-5/4-kinase"/>
</dbReference>
<dbReference type="PROSITE" id="PS51455">
    <property type="entry name" value="PIPK"/>
    <property type="match status" value="1"/>
</dbReference>
<dbReference type="AlphaFoldDB" id="A0AAV0TLI3"/>
<name>A0AAV0TLI3_HYABA</name>
<gene>
    <name evidence="10" type="ORF">HBR001_LOCUS3246</name>
</gene>
<dbReference type="InterPro" id="IPR000832">
    <property type="entry name" value="GPCR_2_secretin-like"/>
</dbReference>
<evidence type="ECO:0000256" key="3">
    <source>
        <dbReference type="ARBA" id="ARBA00022989"/>
    </source>
</evidence>
<sequence length="756" mass="85911">MDSARHYVRPDSLFTQTGAFVSLVSCSIVVLSFLWKRKCRHPNPIIYWKSVVDLLYALRFQYRWDAYMTTLVSCRVLATLTQFCTFSSECWFLSMSFNLYQCATNPFTNLRQNLQWYHAFSWGVGALFAVLLWLSRAAFDPEVHPSCFVDETDPDELAVYYVVVILAVLCAVMFAVLETQTHPFKGMTEALKAKKDVIRSARIFTVAYIIYQLFLISFWIADVLFLRNRPVALQRVRDASSFLQAAKGLIDLVIWVAINGPPQVDCRAGRLSTTFDTDRYSDVNIDLQPQLNVALRKEVLHFTTRGIVAASSNTPMVTNGRRVVHLRLHELGMTVCFDDYSPTSFRDIRQGFGINEILFRKAFLATCHERLESGGSSGAFMFYTADYSFLVKSVTTSERNVLLKMLPAYIRHMKQNSDSHLTRFYGCHSIEMYGQVFSFVVMGNVIGRASMHQFFDIKGSWVDRNAKPIPPGKTVICTYCSNAFQYGTNESCEYSIRGIHLPHIVLKDNDFHRKMRVEAKTAEALARQLESDSNFLKDEGIMDYSLMLSVHNTKYVVEHSEIGTRVQSPTKRKVSYPVCHPDSDSFLKIATDDADPVGNAGVENLDEVECGNRRNFNRSCRYSVVNKADDIGVTVHDDTPLLYADNSGRRYDVVSYGLAGTNSASADGSKWVGTRTLENHEYHATVVVGPDCYTLGVVDILQTWTWSKRLERLWKTLVLRRDRMGISAAPPKLYAERFQRKMRDILMVSSSSVGFD</sequence>
<evidence type="ECO:0000259" key="9">
    <source>
        <dbReference type="PROSITE" id="PS51455"/>
    </source>
</evidence>
<feature type="domain" description="G-protein coupled receptors family 2 profile 2" evidence="8">
    <location>
        <begin position="11"/>
        <end position="259"/>
    </location>
</feature>
<keyword evidence="2 7" id="KW-0812">Transmembrane</keyword>
<organism evidence="10 11">
    <name type="scientific">Hyaloperonospora brassicae</name>
    <name type="common">Brassica downy mildew</name>
    <name type="synonym">Peronospora brassicae</name>
    <dbReference type="NCBI Taxonomy" id="162125"/>
    <lineage>
        <taxon>Eukaryota</taxon>
        <taxon>Sar</taxon>
        <taxon>Stramenopiles</taxon>
        <taxon>Oomycota</taxon>
        <taxon>Peronosporomycetes</taxon>
        <taxon>Peronosporales</taxon>
        <taxon>Peronosporaceae</taxon>
        <taxon>Hyaloperonospora</taxon>
    </lineage>
</organism>
<protein>
    <recommendedName>
        <fullName evidence="12">PIPK domain-containing protein</fullName>
    </recommendedName>
</protein>
<dbReference type="Pfam" id="PF00002">
    <property type="entry name" value="7tm_2"/>
    <property type="match status" value="1"/>
</dbReference>
<keyword evidence="5" id="KW-0808">Transferase</keyword>
<dbReference type="Gene3D" id="3.30.810.10">
    <property type="entry name" value="2-Layer Sandwich"/>
    <property type="match status" value="1"/>
</dbReference>
<dbReference type="SUPFAM" id="SSF56104">
    <property type="entry name" value="SAICAR synthase-like"/>
    <property type="match status" value="1"/>
</dbReference>
<dbReference type="SMART" id="SM00330">
    <property type="entry name" value="PIPKc"/>
    <property type="match status" value="1"/>
</dbReference>
<keyword evidence="3 7" id="KW-1133">Transmembrane helix</keyword>
<dbReference type="InterPro" id="IPR027483">
    <property type="entry name" value="PInositol-4-P-4/5-kinase_C_sf"/>
</dbReference>
<feature type="transmembrane region" description="Helical" evidence="7">
    <location>
        <begin position="119"/>
        <end position="138"/>
    </location>
</feature>
<feature type="domain" description="PIPK" evidence="9">
    <location>
        <begin position="271"/>
        <end position="746"/>
    </location>
</feature>
<keyword evidence="5" id="KW-0067">ATP-binding</keyword>
<dbReference type="GO" id="GO:0016308">
    <property type="term" value="F:1-phosphatidylinositol-4-phosphate 5-kinase activity"/>
    <property type="evidence" value="ECO:0007669"/>
    <property type="project" value="TreeGrafter"/>
</dbReference>
<dbReference type="GO" id="GO:0007166">
    <property type="term" value="P:cell surface receptor signaling pathway"/>
    <property type="evidence" value="ECO:0007669"/>
    <property type="project" value="InterPro"/>
</dbReference>
<feature type="transmembrane region" description="Helical" evidence="7">
    <location>
        <begin position="201"/>
        <end position="221"/>
    </location>
</feature>
<feature type="coiled-coil region" evidence="6">
    <location>
        <begin position="512"/>
        <end position="539"/>
    </location>
</feature>
<dbReference type="InterPro" id="IPR027484">
    <property type="entry name" value="PInositol-4-P-5-kinase_N"/>
</dbReference>
<evidence type="ECO:0000313" key="10">
    <source>
        <dbReference type="EMBL" id="CAI5723975.1"/>
    </source>
</evidence>
<accession>A0AAV0TLI3</accession>
<evidence type="ECO:0000256" key="5">
    <source>
        <dbReference type="PROSITE-ProRule" id="PRU00781"/>
    </source>
</evidence>
<dbReference type="Pfam" id="PF01504">
    <property type="entry name" value="PIP5K"/>
    <property type="match status" value="1"/>
</dbReference>
<keyword evidence="5" id="KW-0418">Kinase</keyword>
<evidence type="ECO:0000259" key="8">
    <source>
        <dbReference type="PROSITE" id="PS50261"/>
    </source>
</evidence>
<dbReference type="GO" id="GO:0004930">
    <property type="term" value="F:G protein-coupled receptor activity"/>
    <property type="evidence" value="ECO:0007669"/>
    <property type="project" value="InterPro"/>
</dbReference>
<feature type="transmembrane region" description="Helical" evidence="7">
    <location>
        <begin position="13"/>
        <end position="35"/>
    </location>
</feature>
<proteinExistence type="predicted"/>
<evidence type="ECO:0000256" key="1">
    <source>
        <dbReference type="ARBA" id="ARBA00004141"/>
    </source>
</evidence>
<dbReference type="GO" id="GO:0005886">
    <property type="term" value="C:plasma membrane"/>
    <property type="evidence" value="ECO:0007669"/>
    <property type="project" value="TreeGrafter"/>
</dbReference>
<dbReference type="InterPro" id="IPR017981">
    <property type="entry name" value="GPCR_2-like_7TM"/>
</dbReference>
<comment type="subcellular location">
    <subcellularLocation>
        <location evidence="1">Membrane</location>
        <topology evidence="1">Multi-pass membrane protein</topology>
    </subcellularLocation>
</comment>
<feature type="transmembrane region" description="Helical" evidence="7">
    <location>
        <begin position="158"/>
        <end position="177"/>
    </location>
</feature>
<dbReference type="PROSITE" id="PS50261">
    <property type="entry name" value="G_PROTEIN_RECEP_F2_4"/>
    <property type="match status" value="1"/>
</dbReference>
<dbReference type="SUPFAM" id="SSF81321">
    <property type="entry name" value="Family A G protein-coupled receptor-like"/>
    <property type="match status" value="1"/>
</dbReference>
<dbReference type="GO" id="GO:0005524">
    <property type="term" value="F:ATP binding"/>
    <property type="evidence" value="ECO:0007669"/>
    <property type="project" value="UniProtKB-UniRule"/>
</dbReference>
<dbReference type="PROSITE" id="PS51257">
    <property type="entry name" value="PROKAR_LIPOPROTEIN"/>
    <property type="match status" value="1"/>
</dbReference>
<evidence type="ECO:0000256" key="2">
    <source>
        <dbReference type="ARBA" id="ARBA00022692"/>
    </source>
</evidence>
<comment type="caution">
    <text evidence="10">The sequence shown here is derived from an EMBL/GenBank/DDBJ whole genome shotgun (WGS) entry which is preliminary data.</text>
</comment>
<evidence type="ECO:0008006" key="12">
    <source>
        <dbReference type="Google" id="ProtNLM"/>
    </source>
</evidence>
<keyword evidence="4 7" id="KW-0472">Membrane</keyword>